<dbReference type="InterPro" id="IPR003661">
    <property type="entry name" value="HisK_dim/P_dom"/>
</dbReference>
<dbReference type="InterPro" id="IPR004358">
    <property type="entry name" value="Sig_transdc_His_kin-like_C"/>
</dbReference>
<keyword evidence="6 11" id="KW-0812">Transmembrane</keyword>
<dbReference type="Gene3D" id="1.10.287.130">
    <property type="match status" value="1"/>
</dbReference>
<protein>
    <recommendedName>
        <fullName evidence="3">histidine kinase</fullName>
        <ecNumber evidence="3">2.7.13.3</ecNumber>
    </recommendedName>
</protein>
<feature type="domain" description="Histidine kinase" evidence="12">
    <location>
        <begin position="122"/>
        <end position="336"/>
    </location>
</feature>
<dbReference type="Pfam" id="PF02518">
    <property type="entry name" value="HATPase_c"/>
    <property type="match status" value="1"/>
</dbReference>
<dbReference type="CDD" id="cd06225">
    <property type="entry name" value="HAMP"/>
    <property type="match status" value="1"/>
</dbReference>
<dbReference type="InterPro" id="IPR003660">
    <property type="entry name" value="HAMP_dom"/>
</dbReference>
<dbReference type="SMART" id="SM00388">
    <property type="entry name" value="HisKA"/>
    <property type="match status" value="1"/>
</dbReference>
<evidence type="ECO:0000256" key="6">
    <source>
        <dbReference type="ARBA" id="ARBA00022692"/>
    </source>
</evidence>
<keyword evidence="4" id="KW-0597">Phosphoprotein</keyword>
<dbReference type="InterPro" id="IPR005467">
    <property type="entry name" value="His_kinase_dom"/>
</dbReference>
<dbReference type="PANTHER" id="PTHR45436:SF8">
    <property type="entry name" value="HISTIDINE KINASE"/>
    <property type="match status" value="1"/>
</dbReference>
<accession>A0A256FRT2</accession>
<dbReference type="EMBL" id="NNRL01000147">
    <property type="protein sequence ID" value="OYR17458.1"/>
    <property type="molecule type" value="Genomic_DNA"/>
</dbReference>
<dbReference type="GO" id="GO:0000155">
    <property type="term" value="F:phosphorelay sensor kinase activity"/>
    <property type="evidence" value="ECO:0007669"/>
    <property type="project" value="InterPro"/>
</dbReference>
<dbReference type="InterPro" id="IPR036097">
    <property type="entry name" value="HisK_dim/P_sf"/>
</dbReference>
<evidence type="ECO:0000256" key="8">
    <source>
        <dbReference type="ARBA" id="ARBA00022989"/>
    </source>
</evidence>
<dbReference type="Gene3D" id="6.10.340.10">
    <property type="match status" value="1"/>
</dbReference>
<dbReference type="PANTHER" id="PTHR45436">
    <property type="entry name" value="SENSOR HISTIDINE KINASE YKOH"/>
    <property type="match status" value="1"/>
</dbReference>
<dbReference type="InterPro" id="IPR036890">
    <property type="entry name" value="HATPase_C_sf"/>
</dbReference>
<dbReference type="CDD" id="cd00075">
    <property type="entry name" value="HATPase"/>
    <property type="match status" value="1"/>
</dbReference>
<dbReference type="EC" id="2.7.13.3" evidence="3"/>
<gene>
    <name evidence="14" type="ORF">CEV33_3915</name>
</gene>
<comment type="caution">
    <text evidence="14">The sequence shown here is derived from an EMBL/GenBank/DDBJ whole genome shotgun (WGS) entry which is preliminary data.</text>
</comment>
<keyword evidence="5" id="KW-0808">Transferase</keyword>
<evidence type="ECO:0000256" key="2">
    <source>
        <dbReference type="ARBA" id="ARBA00004370"/>
    </source>
</evidence>
<evidence type="ECO:0000313" key="15">
    <source>
        <dbReference type="Proteomes" id="UP000216478"/>
    </source>
</evidence>
<keyword evidence="7" id="KW-0418">Kinase</keyword>
<feature type="domain" description="HAMP" evidence="13">
    <location>
        <begin position="61"/>
        <end position="114"/>
    </location>
</feature>
<keyword evidence="8 11" id="KW-1133">Transmembrane helix</keyword>
<keyword evidence="10 11" id="KW-0472">Membrane</keyword>
<dbReference type="PRINTS" id="PR00344">
    <property type="entry name" value="BCTRLSENSOR"/>
</dbReference>
<evidence type="ECO:0000259" key="13">
    <source>
        <dbReference type="PROSITE" id="PS50885"/>
    </source>
</evidence>
<dbReference type="InterPro" id="IPR003594">
    <property type="entry name" value="HATPase_dom"/>
</dbReference>
<keyword evidence="15" id="KW-1185">Reference proteome</keyword>
<evidence type="ECO:0000256" key="10">
    <source>
        <dbReference type="ARBA" id="ARBA00023136"/>
    </source>
</evidence>
<evidence type="ECO:0000256" key="5">
    <source>
        <dbReference type="ARBA" id="ARBA00022679"/>
    </source>
</evidence>
<dbReference type="CDD" id="cd00082">
    <property type="entry name" value="HisKA"/>
    <property type="match status" value="1"/>
</dbReference>
<dbReference type="SUPFAM" id="SSF47384">
    <property type="entry name" value="Homodimeric domain of signal transducing histidine kinase"/>
    <property type="match status" value="1"/>
</dbReference>
<dbReference type="Pfam" id="PF00672">
    <property type="entry name" value="HAMP"/>
    <property type="match status" value="1"/>
</dbReference>
<evidence type="ECO:0000256" key="3">
    <source>
        <dbReference type="ARBA" id="ARBA00012438"/>
    </source>
</evidence>
<evidence type="ECO:0000259" key="12">
    <source>
        <dbReference type="PROSITE" id="PS50109"/>
    </source>
</evidence>
<dbReference type="SMART" id="SM00387">
    <property type="entry name" value="HATPase_c"/>
    <property type="match status" value="1"/>
</dbReference>
<dbReference type="SMART" id="SM00304">
    <property type="entry name" value="HAMP"/>
    <property type="match status" value="1"/>
</dbReference>
<dbReference type="PROSITE" id="PS50885">
    <property type="entry name" value="HAMP"/>
    <property type="match status" value="1"/>
</dbReference>
<dbReference type="SUPFAM" id="SSF55874">
    <property type="entry name" value="ATPase domain of HSP90 chaperone/DNA topoisomerase II/histidine kinase"/>
    <property type="match status" value="1"/>
</dbReference>
<evidence type="ECO:0000256" key="11">
    <source>
        <dbReference type="SAM" id="Phobius"/>
    </source>
</evidence>
<dbReference type="Pfam" id="PF00512">
    <property type="entry name" value="HisKA"/>
    <property type="match status" value="1"/>
</dbReference>
<evidence type="ECO:0000313" key="14">
    <source>
        <dbReference type="EMBL" id="OYR17458.1"/>
    </source>
</evidence>
<organism evidence="14 15">
    <name type="scientific">Brucella grignonensis</name>
    <dbReference type="NCBI Taxonomy" id="94627"/>
    <lineage>
        <taxon>Bacteria</taxon>
        <taxon>Pseudomonadati</taxon>
        <taxon>Pseudomonadota</taxon>
        <taxon>Alphaproteobacteria</taxon>
        <taxon>Hyphomicrobiales</taxon>
        <taxon>Brucellaceae</taxon>
        <taxon>Brucella/Ochrobactrum group</taxon>
        <taxon>Brucella</taxon>
    </lineage>
</organism>
<sequence>MGLEEDFSYFIASISLGTMRLTLGQSAEDVSEIEEIFLQACGWALLLIVALTLSGAFAIAASTNRRISELGSALDAVNAGKLDTRLPVSSHNDEIDRIVALMNRSIAALGAVVETNRQISSDIAHDLKTPLNRLRIDIELAIERESKGEKVTEELERIEAESSKILSTFDALLRIAQIEAGARRERFIQLDLATSTSKVAEFYQSYAEDHGSRLDIDVPDHPLVVNGDAELLTQLVSNLIENALKHAGDRPAVVVTVRNSGEKLFLEVTDNGPGIPADERENVLRRLYRLEKSRSTPGSGLGLAMVKAIAELHDAMIELDDASPGLVIRIIFPAWKE</sequence>
<dbReference type="GO" id="GO:0005886">
    <property type="term" value="C:plasma membrane"/>
    <property type="evidence" value="ECO:0007669"/>
    <property type="project" value="TreeGrafter"/>
</dbReference>
<evidence type="ECO:0000256" key="4">
    <source>
        <dbReference type="ARBA" id="ARBA00022553"/>
    </source>
</evidence>
<proteinExistence type="predicted"/>
<feature type="transmembrane region" description="Helical" evidence="11">
    <location>
        <begin position="36"/>
        <end position="60"/>
    </location>
</feature>
<dbReference type="InterPro" id="IPR050428">
    <property type="entry name" value="TCS_sensor_his_kinase"/>
</dbReference>
<reference evidence="14 15" key="1">
    <citation type="submission" date="2017-07" db="EMBL/GenBank/DDBJ databases">
        <title>Phylogenetic study on the rhizospheric bacterium Ochrobactrum sp. A44.</title>
        <authorList>
            <person name="Krzyzanowska D.M."/>
            <person name="Ossowicki A."/>
            <person name="Rajewska M."/>
            <person name="Maciag T."/>
            <person name="Kaczynski Z."/>
            <person name="Czerwicka M."/>
            <person name="Jafra S."/>
        </authorList>
    </citation>
    <scope>NUCLEOTIDE SEQUENCE [LARGE SCALE GENOMIC DNA]</scope>
    <source>
        <strain evidence="14 15">OgA9a</strain>
    </source>
</reference>
<evidence type="ECO:0000256" key="9">
    <source>
        <dbReference type="ARBA" id="ARBA00023012"/>
    </source>
</evidence>
<keyword evidence="9" id="KW-0902">Two-component regulatory system</keyword>
<comment type="subcellular location">
    <subcellularLocation>
        <location evidence="2">Membrane</location>
    </subcellularLocation>
</comment>
<name>A0A256FRT2_9HYPH</name>
<comment type="catalytic activity">
    <reaction evidence="1">
        <text>ATP + protein L-histidine = ADP + protein N-phospho-L-histidine.</text>
        <dbReference type="EC" id="2.7.13.3"/>
    </reaction>
</comment>
<dbReference type="Gene3D" id="3.30.565.10">
    <property type="entry name" value="Histidine kinase-like ATPase, C-terminal domain"/>
    <property type="match status" value="1"/>
</dbReference>
<dbReference type="Proteomes" id="UP000216478">
    <property type="component" value="Unassembled WGS sequence"/>
</dbReference>
<dbReference type="AlphaFoldDB" id="A0A256FRT2"/>
<dbReference type="PROSITE" id="PS50109">
    <property type="entry name" value="HIS_KIN"/>
    <property type="match status" value="1"/>
</dbReference>
<evidence type="ECO:0000256" key="1">
    <source>
        <dbReference type="ARBA" id="ARBA00000085"/>
    </source>
</evidence>
<evidence type="ECO:0000256" key="7">
    <source>
        <dbReference type="ARBA" id="ARBA00022777"/>
    </source>
</evidence>